<keyword evidence="3" id="KW-0813">Transport</keyword>
<dbReference type="GO" id="GO:0012505">
    <property type="term" value="C:endomembrane system"/>
    <property type="evidence" value="ECO:0007669"/>
    <property type="project" value="UniProtKB-SubCell"/>
</dbReference>
<dbReference type="PROSITE" id="PS00154">
    <property type="entry name" value="ATPASE_E1_E2"/>
    <property type="match status" value="1"/>
</dbReference>
<dbReference type="GO" id="GO:0016887">
    <property type="term" value="F:ATP hydrolysis activity"/>
    <property type="evidence" value="ECO:0007669"/>
    <property type="project" value="InterPro"/>
</dbReference>
<dbReference type="NCBIfam" id="TIGR01511">
    <property type="entry name" value="ATPase-IB1_Cu"/>
    <property type="match status" value="1"/>
</dbReference>
<evidence type="ECO:0000256" key="3">
    <source>
        <dbReference type="ARBA" id="ARBA00022448"/>
    </source>
</evidence>
<dbReference type="AlphaFoldDB" id="A0A1F4Y2C4"/>
<keyword evidence="7 11" id="KW-0067">ATP-binding</keyword>
<dbReference type="InterPro" id="IPR017969">
    <property type="entry name" value="Heavy-metal-associated_CS"/>
</dbReference>
<feature type="transmembrane region" description="Helical" evidence="11">
    <location>
        <begin position="715"/>
        <end position="738"/>
    </location>
</feature>
<evidence type="ECO:0000313" key="13">
    <source>
        <dbReference type="EMBL" id="OGC88125.1"/>
    </source>
</evidence>
<dbReference type="SUPFAM" id="SSF55008">
    <property type="entry name" value="HMA, heavy metal-associated domain"/>
    <property type="match status" value="1"/>
</dbReference>
<dbReference type="InterPro" id="IPR036412">
    <property type="entry name" value="HAD-like_sf"/>
</dbReference>
<dbReference type="SUPFAM" id="SSF81665">
    <property type="entry name" value="Calcium ATPase, transmembrane domain M"/>
    <property type="match status" value="1"/>
</dbReference>
<dbReference type="CDD" id="cd02094">
    <property type="entry name" value="P-type_ATPase_Cu-like"/>
    <property type="match status" value="1"/>
</dbReference>
<protein>
    <submittedName>
        <fullName evidence="13">Copper-translocating P-type ATPase</fullName>
    </submittedName>
</protein>
<dbReference type="InterPro" id="IPR008250">
    <property type="entry name" value="ATPase_P-typ_transduc_dom_A_sf"/>
</dbReference>
<dbReference type="InterPro" id="IPR036163">
    <property type="entry name" value="HMA_dom_sf"/>
</dbReference>
<evidence type="ECO:0000256" key="6">
    <source>
        <dbReference type="ARBA" id="ARBA00022741"/>
    </source>
</evidence>
<evidence type="ECO:0000313" key="14">
    <source>
        <dbReference type="Proteomes" id="UP000176568"/>
    </source>
</evidence>
<dbReference type="PANTHER" id="PTHR43520">
    <property type="entry name" value="ATP7, ISOFORM B"/>
    <property type="match status" value="1"/>
</dbReference>
<evidence type="ECO:0000259" key="12">
    <source>
        <dbReference type="PROSITE" id="PS50846"/>
    </source>
</evidence>
<accession>A0A1F4Y2C4</accession>
<proteinExistence type="inferred from homology"/>
<evidence type="ECO:0000256" key="5">
    <source>
        <dbReference type="ARBA" id="ARBA00022723"/>
    </source>
</evidence>
<dbReference type="Proteomes" id="UP000176568">
    <property type="component" value="Unassembled WGS sequence"/>
</dbReference>
<dbReference type="SUPFAM" id="SSF81653">
    <property type="entry name" value="Calcium ATPase, transduction domain A"/>
    <property type="match status" value="1"/>
</dbReference>
<dbReference type="Pfam" id="PF00702">
    <property type="entry name" value="Hydrolase"/>
    <property type="match status" value="1"/>
</dbReference>
<dbReference type="InterPro" id="IPR018303">
    <property type="entry name" value="ATPase_P-typ_P_site"/>
</dbReference>
<dbReference type="Gene3D" id="3.30.70.100">
    <property type="match status" value="1"/>
</dbReference>
<keyword evidence="8" id="KW-1278">Translocase</keyword>
<organism evidence="13 14">
    <name type="scientific">Candidatus Adlerbacteria bacterium RIFOXYC1_FULL_48_26</name>
    <dbReference type="NCBI Taxonomy" id="1797247"/>
    <lineage>
        <taxon>Bacteria</taxon>
        <taxon>Candidatus Adleribacteriota</taxon>
    </lineage>
</organism>
<dbReference type="GO" id="GO:0043682">
    <property type="term" value="F:P-type divalent copper transporter activity"/>
    <property type="evidence" value="ECO:0007669"/>
    <property type="project" value="TreeGrafter"/>
</dbReference>
<keyword evidence="10 11" id="KW-0472">Membrane</keyword>
<evidence type="ECO:0000256" key="11">
    <source>
        <dbReference type="RuleBase" id="RU362081"/>
    </source>
</evidence>
<name>A0A1F4Y2C4_9BACT</name>
<dbReference type="PRINTS" id="PR00943">
    <property type="entry name" value="CUATPASE"/>
</dbReference>
<feature type="transmembrane region" description="Helical" evidence="11">
    <location>
        <begin position="105"/>
        <end position="122"/>
    </location>
</feature>
<dbReference type="EMBL" id="MEXB01000012">
    <property type="protein sequence ID" value="OGC88125.1"/>
    <property type="molecule type" value="Genomic_DNA"/>
</dbReference>
<evidence type="ECO:0000256" key="10">
    <source>
        <dbReference type="ARBA" id="ARBA00023136"/>
    </source>
</evidence>
<feature type="domain" description="HMA" evidence="12">
    <location>
        <begin position="3"/>
        <end position="69"/>
    </location>
</feature>
<feature type="transmembrane region" description="Helical" evidence="11">
    <location>
        <begin position="175"/>
        <end position="194"/>
    </location>
</feature>
<feature type="transmembrane region" description="Helical" evidence="11">
    <location>
        <begin position="134"/>
        <end position="154"/>
    </location>
</feature>
<dbReference type="InterPro" id="IPR059000">
    <property type="entry name" value="ATPase_P-type_domA"/>
</dbReference>
<keyword evidence="11" id="KW-1003">Cell membrane</keyword>
<dbReference type="InterPro" id="IPR044492">
    <property type="entry name" value="P_typ_ATPase_HD_dom"/>
</dbReference>
<evidence type="ECO:0000256" key="8">
    <source>
        <dbReference type="ARBA" id="ARBA00022967"/>
    </source>
</evidence>
<dbReference type="FunFam" id="2.70.150.10:FF:000002">
    <property type="entry name" value="Copper-transporting ATPase 1, putative"/>
    <property type="match status" value="1"/>
</dbReference>
<dbReference type="Gene3D" id="3.40.50.1000">
    <property type="entry name" value="HAD superfamily/HAD-like"/>
    <property type="match status" value="1"/>
</dbReference>
<dbReference type="PRINTS" id="PR00119">
    <property type="entry name" value="CATATPASE"/>
</dbReference>
<dbReference type="Pfam" id="PF00122">
    <property type="entry name" value="E1-E2_ATPase"/>
    <property type="match status" value="1"/>
</dbReference>
<dbReference type="GO" id="GO:0005507">
    <property type="term" value="F:copper ion binding"/>
    <property type="evidence" value="ECO:0007669"/>
    <property type="project" value="TreeGrafter"/>
</dbReference>
<dbReference type="PROSITE" id="PS50846">
    <property type="entry name" value="HMA_2"/>
    <property type="match status" value="1"/>
</dbReference>
<dbReference type="NCBIfam" id="TIGR01525">
    <property type="entry name" value="ATPase-IB_hvy"/>
    <property type="match status" value="1"/>
</dbReference>
<evidence type="ECO:0000256" key="4">
    <source>
        <dbReference type="ARBA" id="ARBA00022692"/>
    </source>
</evidence>
<dbReference type="InterPro" id="IPR006121">
    <property type="entry name" value="HMA_dom"/>
</dbReference>
<evidence type="ECO:0000256" key="2">
    <source>
        <dbReference type="ARBA" id="ARBA00006024"/>
    </source>
</evidence>
<feature type="transmembrane region" description="Helical" evidence="11">
    <location>
        <begin position="394"/>
        <end position="420"/>
    </location>
</feature>
<sequence length="769" mass="83109">MSTSSVYRVKGMTCASCVSLIQNKVAKVPGVESVSVGLANEKAKVVFSGSPLSVETLNNVISPLGYTFEDTSKTAAEMNMSAEDHARMDHSGGMGERNMALEMKFVIPMVIFSFVMMFWDVLSGNGVIPAMPKTIYEFFHHLMPIFASFVLFGIGRRYIKATWIFLKTGVANMDVLVGISTIVAFIYSLAVTAFEAPLSRYLDVSSNYYDVVIIVIGLIALGQFLEARAKKKTNEALQKLAQLTSKFAVVERDGKEIEIPIEKVEVGDVVIVKPNEKIPVDGKVVFGSSSVDESNLTGESVPVDKLSGASVFAGTQNFQGLLKIEVQKEVKDTALAHIITIVDNAQNSKAPIERVADRISGYFVYIVLVIAVVTFASWMIFAPQAFGMSKAFALAIYTTMAVLVIACPCSLGLATPTAIITGVGTGARRGILIKSAESLEKLAKVTALVFDKTGTLTENKLSIEGIFCKDENHVCDVEDTNFKQSLIYSMTKSSKHPISASIASWLNDAKAKSVEVADIKEVPGKGLSATHNGTMYYLGSIAYIGEVTKQSEEQIRKDFHDGRFESGRELYLSNNKEVLSLVKIHDTVKAEAKAEIAKLKKLGLKVIMATGDHKKTGEAVGRDLGIDEVYTDVKPEDKLNLIKDLQKKGFKVAMIGDGVNDSPALAQADVAISMSDGSDIAIESSDIVLLKGDIGKVAEAVNLAKKTNRTIWQNLIWSFGYNSVGIPVAAGILFPFFGWTLSPAIAGAIMAFESVTVVANSLRLKNAKL</sequence>
<dbReference type="FunFam" id="3.30.70.100:FF:000001">
    <property type="entry name" value="ATPase copper transporting beta"/>
    <property type="match status" value="1"/>
</dbReference>
<dbReference type="GO" id="GO:0005524">
    <property type="term" value="F:ATP binding"/>
    <property type="evidence" value="ECO:0007669"/>
    <property type="project" value="UniProtKB-UniRule"/>
</dbReference>
<evidence type="ECO:0000256" key="9">
    <source>
        <dbReference type="ARBA" id="ARBA00022989"/>
    </source>
</evidence>
<evidence type="ECO:0000256" key="7">
    <source>
        <dbReference type="ARBA" id="ARBA00022840"/>
    </source>
</evidence>
<dbReference type="InterPro" id="IPR023298">
    <property type="entry name" value="ATPase_P-typ_TM_dom_sf"/>
</dbReference>
<comment type="similarity">
    <text evidence="2 11">Belongs to the cation transport ATPase (P-type) (TC 3.A.3) family. Type IB subfamily.</text>
</comment>
<dbReference type="InterPro" id="IPR001757">
    <property type="entry name" value="P_typ_ATPase"/>
</dbReference>
<evidence type="ECO:0000256" key="1">
    <source>
        <dbReference type="ARBA" id="ARBA00004127"/>
    </source>
</evidence>
<keyword evidence="6 11" id="KW-0547">Nucleotide-binding</keyword>
<keyword evidence="5 11" id="KW-0479">Metal-binding</keyword>
<dbReference type="Pfam" id="PF00403">
    <property type="entry name" value="HMA"/>
    <property type="match status" value="1"/>
</dbReference>
<comment type="caution">
    <text evidence="13">The sequence shown here is derived from an EMBL/GenBank/DDBJ whole genome shotgun (WGS) entry which is preliminary data.</text>
</comment>
<keyword evidence="4 11" id="KW-0812">Transmembrane</keyword>
<dbReference type="SFLD" id="SFLDS00003">
    <property type="entry name" value="Haloacid_Dehalogenase"/>
    <property type="match status" value="1"/>
</dbReference>
<dbReference type="GO" id="GO:0055070">
    <property type="term" value="P:copper ion homeostasis"/>
    <property type="evidence" value="ECO:0007669"/>
    <property type="project" value="TreeGrafter"/>
</dbReference>
<dbReference type="InterPro" id="IPR023214">
    <property type="entry name" value="HAD_sf"/>
</dbReference>
<feature type="transmembrane region" description="Helical" evidence="11">
    <location>
        <begin position="362"/>
        <end position="382"/>
    </location>
</feature>
<dbReference type="GO" id="GO:0005886">
    <property type="term" value="C:plasma membrane"/>
    <property type="evidence" value="ECO:0007669"/>
    <property type="project" value="UniProtKB-SubCell"/>
</dbReference>
<dbReference type="Gene3D" id="3.40.1110.10">
    <property type="entry name" value="Calcium-transporting ATPase, cytoplasmic domain N"/>
    <property type="match status" value="1"/>
</dbReference>
<dbReference type="InterPro" id="IPR027256">
    <property type="entry name" value="P-typ_ATPase_IB"/>
</dbReference>
<dbReference type="SFLD" id="SFLDF00027">
    <property type="entry name" value="p-type_atpase"/>
    <property type="match status" value="1"/>
</dbReference>
<dbReference type="InterPro" id="IPR023299">
    <property type="entry name" value="ATPase_P-typ_cyto_dom_N"/>
</dbReference>
<dbReference type="Gene3D" id="2.70.150.10">
    <property type="entry name" value="Calcium-transporting ATPase, cytoplasmic transduction domain A"/>
    <property type="match status" value="1"/>
</dbReference>
<dbReference type="NCBIfam" id="TIGR01494">
    <property type="entry name" value="ATPase_P-type"/>
    <property type="match status" value="2"/>
</dbReference>
<dbReference type="CDD" id="cd00371">
    <property type="entry name" value="HMA"/>
    <property type="match status" value="1"/>
</dbReference>
<feature type="transmembrane region" description="Helical" evidence="11">
    <location>
        <begin position="206"/>
        <end position="225"/>
    </location>
</feature>
<dbReference type="SFLD" id="SFLDG00002">
    <property type="entry name" value="C1.7:_P-type_atpase_like"/>
    <property type="match status" value="1"/>
</dbReference>
<dbReference type="STRING" id="1797247.A2419_01490"/>
<dbReference type="PROSITE" id="PS01047">
    <property type="entry name" value="HMA_1"/>
    <property type="match status" value="1"/>
</dbReference>
<feature type="transmembrane region" description="Helical" evidence="11">
    <location>
        <begin position="744"/>
        <end position="762"/>
    </location>
</feature>
<dbReference type="SUPFAM" id="SSF56784">
    <property type="entry name" value="HAD-like"/>
    <property type="match status" value="1"/>
</dbReference>
<reference evidence="13 14" key="1">
    <citation type="journal article" date="2016" name="Nat. Commun.">
        <title>Thousands of microbial genomes shed light on interconnected biogeochemical processes in an aquifer system.</title>
        <authorList>
            <person name="Anantharaman K."/>
            <person name="Brown C.T."/>
            <person name="Hug L.A."/>
            <person name="Sharon I."/>
            <person name="Castelle C.J."/>
            <person name="Probst A.J."/>
            <person name="Thomas B.C."/>
            <person name="Singh A."/>
            <person name="Wilkins M.J."/>
            <person name="Karaoz U."/>
            <person name="Brodie E.L."/>
            <person name="Williams K.H."/>
            <person name="Hubbard S.S."/>
            <person name="Banfield J.F."/>
        </authorList>
    </citation>
    <scope>NUCLEOTIDE SEQUENCE [LARGE SCALE GENOMIC DNA]</scope>
</reference>
<keyword evidence="9 11" id="KW-1133">Transmembrane helix</keyword>
<dbReference type="PANTHER" id="PTHR43520:SF8">
    <property type="entry name" value="P-TYPE CU(+) TRANSPORTER"/>
    <property type="match status" value="1"/>
</dbReference>
<gene>
    <name evidence="13" type="ORF">A2419_01490</name>
</gene>
<comment type="subcellular location">
    <subcellularLocation>
        <location evidence="11">Cell membrane</location>
    </subcellularLocation>
    <subcellularLocation>
        <location evidence="1">Endomembrane system</location>
        <topology evidence="1">Multi-pass membrane protein</topology>
    </subcellularLocation>
</comment>